<dbReference type="SUPFAM" id="SSF54909">
    <property type="entry name" value="Dimeric alpha+beta barrel"/>
    <property type="match status" value="1"/>
</dbReference>
<dbReference type="AlphaFoldDB" id="A0A6N3HTR6"/>
<proteinExistence type="inferred from homology"/>
<reference evidence="3" key="1">
    <citation type="submission" date="2019-11" db="EMBL/GenBank/DDBJ databases">
        <authorList>
            <person name="Feng L."/>
        </authorList>
    </citation>
    <scope>NUCLEOTIDE SEQUENCE</scope>
    <source>
        <strain evidence="3">CButyricumLFYP62</strain>
    </source>
</reference>
<dbReference type="InterPro" id="IPR005545">
    <property type="entry name" value="YCII"/>
</dbReference>
<gene>
    <name evidence="3" type="ORF">CBLFYP62_00217</name>
</gene>
<dbReference type="InterPro" id="IPR011008">
    <property type="entry name" value="Dimeric_a/b-barrel"/>
</dbReference>
<dbReference type="Gene3D" id="3.30.70.1060">
    <property type="entry name" value="Dimeric alpha+beta barrel"/>
    <property type="match status" value="1"/>
</dbReference>
<accession>A0A6N3HTR6</accession>
<evidence type="ECO:0000259" key="2">
    <source>
        <dbReference type="Pfam" id="PF03795"/>
    </source>
</evidence>
<evidence type="ECO:0000256" key="1">
    <source>
        <dbReference type="ARBA" id="ARBA00007689"/>
    </source>
</evidence>
<dbReference type="PANTHER" id="PTHR37828">
    <property type="entry name" value="GSR2449 PROTEIN"/>
    <property type="match status" value="1"/>
</dbReference>
<protein>
    <submittedName>
        <fullName evidence="3">YCII-related domain protein</fullName>
    </submittedName>
</protein>
<comment type="similarity">
    <text evidence="1">Belongs to the YciI family.</text>
</comment>
<sequence>MIRITAYGYEGDPNLSDLILEETKMFIVNLTYIRPLEEVEKYLAEHIIFLNKYYGTDNFICSGRKNPRNGGVILCNAKNIKEVKEIISEDPFNLNKIAEYEIIEFQPTKYSEIFNECIK</sequence>
<evidence type="ECO:0000313" key="3">
    <source>
        <dbReference type="EMBL" id="VYU80297.1"/>
    </source>
</evidence>
<organism evidence="3">
    <name type="scientific">Clostridium butyricum</name>
    <dbReference type="NCBI Taxonomy" id="1492"/>
    <lineage>
        <taxon>Bacteria</taxon>
        <taxon>Bacillati</taxon>
        <taxon>Bacillota</taxon>
        <taxon>Clostridia</taxon>
        <taxon>Eubacteriales</taxon>
        <taxon>Clostridiaceae</taxon>
        <taxon>Clostridium</taxon>
    </lineage>
</organism>
<name>A0A6N3HTR6_CLOBU</name>
<dbReference type="PANTHER" id="PTHR37828:SF1">
    <property type="entry name" value="YCII-RELATED DOMAIN-CONTAINING PROTEIN"/>
    <property type="match status" value="1"/>
</dbReference>
<dbReference type="Pfam" id="PF03795">
    <property type="entry name" value="YCII"/>
    <property type="match status" value="1"/>
</dbReference>
<dbReference type="EMBL" id="CACRTU010000054">
    <property type="protein sequence ID" value="VYU80297.1"/>
    <property type="molecule type" value="Genomic_DNA"/>
</dbReference>
<feature type="domain" description="YCII-related" evidence="2">
    <location>
        <begin position="25"/>
        <end position="105"/>
    </location>
</feature>